<comment type="caution">
    <text evidence="15">The sequence shown here is derived from an EMBL/GenBank/DDBJ whole genome shotgun (WGS) entry which is preliminary data.</text>
</comment>
<dbReference type="GO" id="GO:0017183">
    <property type="term" value="P:protein histidyl modification to diphthamide"/>
    <property type="evidence" value="ECO:0007669"/>
    <property type="project" value="TreeGrafter"/>
</dbReference>
<dbReference type="InterPro" id="IPR030662">
    <property type="entry name" value="DPH6/MJ0570"/>
</dbReference>
<evidence type="ECO:0000256" key="7">
    <source>
        <dbReference type="ARBA" id="ARBA00022840"/>
    </source>
</evidence>
<dbReference type="EC" id="6.3.1.14" evidence="3"/>
<dbReference type="FunFam" id="3.30.1330.40:FF:000010">
    <property type="entry name" value="Diphthine--ammonia ligase"/>
    <property type="match status" value="1"/>
</dbReference>
<dbReference type="InterPro" id="IPR014729">
    <property type="entry name" value="Rossmann-like_a/b/a_fold"/>
</dbReference>
<keyword evidence="5" id="KW-0436">Ligase</keyword>
<comment type="similarity">
    <text evidence="2">Belongs to the Diphthine--ammonia ligase family.</text>
</comment>
<dbReference type="Proteomes" id="UP001356427">
    <property type="component" value="Unassembled WGS sequence"/>
</dbReference>
<comment type="pathway">
    <text evidence="1">Protein modification; peptidyl-diphthamide biosynthesis.</text>
</comment>
<evidence type="ECO:0000313" key="16">
    <source>
        <dbReference type="Proteomes" id="UP001356427"/>
    </source>
</evidence>
<dbReference type="InterPro" id="IPR035959">
    <property type="entry name" value="RutC-like_sf"/>
</dbReference>
<evidence type="ECO:0000256" key="5">
    <source>
        <dbReference type="ARBA" id="ARBA00022598"/>
    </source>
</evidence>
<dbReference type="EMBL" id="JAGTTL010000020">
    <property type="protein sequence ID" value="KAK6307392.1"/>
    <property type="molecule type" value="Genomic_DNA"/>
</dbReference>
<evidence type="ECO:0000256" key="11">
    <source>
        <dbReference type="ARBA" id="ARBA00032849"/>
    </source>
</evidence>
<dbReference type="InterPro" id="IPR002761">
    <property type="entry name" value="Diphthami_syn_dom"/>
</dbReference>
<organism evidence="15 16">
    <name type="scientific">Coregonus suidteri</name>
    <dbReference type="NCBI Taxonomy" id="861788"/>
    <lineage>
        <taxon>Eukaryota</taxon>
        <taxon>Metazoa</taxon>
        <taxon>Chordata</taxon>
        <taxon>Craniata</taxon>
        <taxon>Vertebrata</taxon>
        <taxon>Euteleostomi</taxon>
        <taxon>Actinopterygii</taxon>
        <taxon>Neopterygii</taxon>
        <taxon>Teleostei</taxon>
        <taxon>Protacanthopterygii</taxon>
        <taxon>Salmoniformes</taxon>
        <taxon>Salmonidae</taxon>
        <taxon>Coregoninae</taxon>
        <taxon>Coregonus</taxon>
    </lineage>
</organism>
<dbReference type="Gene3D" id="3.90.1490.10">
    <property type="entry name" value="putative n-type atp pyrophosphatase, domain 2"/>
    <property type="match status" value="1"/>
</dbReference>
<dbReference type="Gene3D" id="3.40.50.620">
    <property type="entry name" value="HUPs"/>
    <property type="match status" value="1"/>
</dbReference>
<evidence type="ECO:0000256" key="3">
    <source>
        <dbReference type="ARBA" id="ARBA00012089"/>
    </source>
</evidence>
<evidence type="ECO:0000256" key="9">
    <source>
        <dbReference type="ARBA" id="ARBA00031202"/>
    </source>
</evidence>
<evidence type="ECO:0000256" key="8">
    <source>
        <dbReference type="ARBA" id="ARBA00029814"/>
    </source>
</evidence>
<evidence type="ECO:0000256" key="10">
    <source>
        <dbReference type="ARBA" id="ARBA00031552"/>
    </source>
</evidence>
<dbReference type="Pfam" id="PF01902">
    <property type="entry name" value="Diphthami_syn_2"/>
    <property type="match status" value="1"/>
</dbReference>
<comment type="catalytic activity">
    <reaction evidence="12">
        <text>diphthine-[translation elongation factor 2] + NH4(+) + ATP = diphthamide-[translation elongation factor 2] + AMP + diphosphate + H(+)</text>
        <dbReference type="Rhea" id="RHEA:19753"/>
        <dbReference type="Rhea" id="RHEA-COMP:10172"/>
        <dbReference type="Rhea" id="RHEA-COMP:10174"/>
        <dbReference type="ChEBI" id="CHEBI:15378"/>
        <dbReference type="ChEBI" id="CHEBI:16692"/>
        <dbReference type="ChEBI" id="CHEBI:28938"/>
        <dbReference type="ChEBI" id="CHEBI:30616"/>
        <dbReference type="ChEBI" id="CHEBI:33019"/>
        <dbReference type="ChEBI" id="CHEBI:82696"/>
        <dbReference type="ChEBI" id="CHEBI:456215"/>
        <dbReference type="EC" id="6.3.1.14"/>
    </reaction>
</comment>
<dbReference type="Gene3D" id="3.30.1330.40">
    <property type="entry name" value="RutC-like"/>
    <property type="match status" value="2"/>
</dbReference>
<keyword evidence="16" id="KW-1185">Reference proteome</keyword>
<feature type="region of interest" description="Disordered" evidence="13">
    <location>
        <begin position="733"/>
        <end position="752"/>
    </location>
</feature>
<dbReference type="AlphaFoldDB" id="A0AAN8LFA1"/>
<evidence type="ECO:0000256" key="12">
    <source>
        <dbReference type="ARBA" id="ARBA00048108"/>
    </source>
</evidence>
<dbReference type="FunFam" id="3.90.1490.10:FF:000001">
    <property type="entry name" value="Diphthine--ammonia ligase"/>
    <property type="match status" value="1"/>
</dbReference>
<keyword evidence="6" id="KW-0547">Nucleotide-binding</keyword>
<accession>A0AAN8LFA1</accession>
<evidence type="ECO:0000256" key="6">
    <source>
        <dbReference type="ARBA" id="ARBA00022741"/>
    </source>
</evidence>
<evidence type="ECO:0000313" key="15">
    <source>
        <dbReference type="EMBL" id="KAK6307392.1"/>
    </source>
</evidence>
<gene>
    <name evidence="15" type="ORF">J4Q44_G00225400</name>
</gene>
<dbReference type="InterPro" id="IPR006175">
    <property type="entry name" value="YjgF/YER057c/UK114"/>
</dbReference>
<proteinExistence type="inferred from homology"/>
<dbReference type="SUPFAM" id="SSF52402">
    <property type="entry name" value="Adenine nucleotide alpha hydrolases-like"/>
    <property type="match status" value="1"/>
</dbReference>
<evidence type="ECO:0000256" key="2">
    <source>
        <dbReference type="ARBA" id="ARBA00008496"/>
    </source>
</evidence>
<dbReference type="CDD" id="cd06156">
    <property type="entry name" value="eu_AANH_C_2"/>
    <property type="match status" value="1"/>
</dbReference>
<sequence length="752" mass="82030">MKKMKVVALISGGKDSCYNMMQCVAAGHQIVALANLRPANTDELDSYMYQTVGHQAIDLYAEAMDLPLYRRTIQGSSLDTGRDYSQTEGDEVEDLYHLLKMVQEKEDVEAVSVGAILSDYQRVRVENVCVRLGLQPLAYLWRRDQATLLSEMISCDLHALLIKVAAFGLDPEKHLGKPLADMEPYLTQLSEKYGVHVCGEGGEYETFTLDCPLFKKRLVIDTMETVIHSADAFAPVGYLHFSKMHTEDKENGAVVSVLPLGSCPCQSVIEKMTEEADQAEDIQEEFTSNGDLSCHRGRDLPSCSPRSSRGYQWISGITGLHSPDPGIQSQTTTAFTLLQGELERRDWQLKHIVLVHLYVRNMEDFISLNKVYTTHFGINPPARVCVQAPLPAGQLLQMDCLLHDWPPEPQEAAQEATFHHREALHVQSLSHWAPANIGPYSQAFRVDEAVFCAGQIALVPCTMQLVRAGARTQACLSFSHVEKVLEAVISSLTLGHVLQAHCYATRSQDIPVIRAVWDSKLRAAQEKEEPFGEQAIQSGPLVVTVVPSLPRGAAVELHVIAAHDDPRHRTTCHMTTEVACGTIECHAMLSSDSQCATVSLALMVPTSAPAVSGVEGEILGALVATLQSAMQKMGGGGLSPLCARVFYKGNNALAGQLVTGLEECLRTTLGQASPSVAFAPVLDLPDSAVLHLSCWLMYQPAALVIVARHMDFDCVLAPSGYPGWLRSSPPHGSGLQWGRPCQDISGASDTGL</sequence>
<dbReference type="Pfam" id="PF01042">
    <property type="entry name" value="Ribonuc_L-PSP"/>
    <property type="match status" value="2"/>
</dbReference>
<dbReference type="CDD" id="cd06155">
    <property type="entry name" value="eu_AANH_C_1"/>
    <property type="match status" value="1"/>
</dbReference>
<dbReference type="FunFam" id="3.30.1330.40:FF:000012">
    <property type="entry name" value="diphthine--ammonia ligase isoform X1"/>
    <property type="match status" value="1"/>
</dbReference>
<feature type="domain" description="Diphthamide synthase" evidence="14">
    <location>
        <begin position="4"/>
        <end position="233"/>
    </location>
</feature>
<evidence type="ECO:0000256" key="13">
    <source>
        <dbReference type="SAM" id="MobiDB-lite"/>
    </source>
</evidence>
<dbReference type="GO" id="GO:0017178">
    <property type="term" value="F:diphthine-ammonia ligase activity"/>
    <property type="evidence" value="ECO:0007669"/>
    <property type="project" value="UniProtKB-EC"/>
</dbReference>
<dbReference type="PANTHER" id="PTHR12196">
    <property type="entry name" value="DOMAIN OF UNKNOWN FUNCTION 71 DUF71 -CONTAINING PROTEIN"/>
    <property type="match status" value="1"/>
</dbReference>
<evidence type="ECO:0000256" key="4">
    <source>
        <dbReference type="ARBA" id="ARBA00018426"/>
    </source>
</evidence>
<dbReference type="SUPFAM" id="SSF55298">
    <property type="entry name" value="YjgF-like"/>
    <property type="match status" value="2"/>
</dbReference>
<dbReference type="FunFam" id="3.40.50.620:FF:000069">
    <property type="entry name" value="diphthine--ammonia ligase"/>
    <property type="match status" value="1"/>
</dbReference>
<protein>
    <recommendedName>
        <fullName evidence="4">Diphthine--ammonia ligase</fullName>
        <ecNumber evidence="3">6.3.1.14</ecNumber>
    </recommendedName>
    <alternativeName>
        <fullName evidence="9">ATP-binding domain-containing protein 4</fullName>
    </alternativeName>
    <alternativeName>
        <fullName evidence="8">Diphthamide synthase</fullName>
    </alternativeName>
    <alternativeName>
        <fullName evidence="10">Diphthamide synthetase</fullName>
    </alternativeName>
    <alternativeName>
        <fullName evidence="11">Protein DPH6 homolog</fullName>
    </alternativeName>
</protein>
<keyword evidence="7" id="KW-0067">ATP-binding</keyword>
<evidence type="ECO:0000256" key="1">
    <source>
        <dbReference type="ARBA" id="ARBA00005156"/>
    </source>
</evidence>
<dbReference type="GO" id="GO:0005524">
    <property type="term" value="F:ATP binding"/>
    <property type="evidence" value="ECO:0007669"/>
    <property type="project" value="UniProtKB-KW"/>
</dbReference>
<dbReference type="CDD" id="cd01994">
    <property type="entry name" value="AANH_PF0828-like"/>
    <property type="match status" value="1"/>
</dbReference>
<reference evidence="15 16" key="1">
    <citation type="submission" date="2021-04" db="EMBL/GenBank/DDBJ databases">
        <authorList>
            <person name="De Guttry C."/>
            <person name="Zahm M."/>
            <person name="Klopp C."/>
            <person name="Cabau C."/>
            <person name="Louis A."/>
            <person name="Berthelot C."/>
            <person name="Parey E."/>
            <person name="Roest Crollius H."/>
            <person name="Montfort J."/>
            <person name="Robinson-Rechavi M."/>
            <person name="Bucao C."/>
            <person name="Bouchez O."/>
            <person name="Gislard M."/>
            <person name="Lluch J."/>
            <person name="Milhes M."/>
            <person name="Lampietro C."/>
            <person name="Lopez Roques C."/>
            <person name="Donnadieu C."/>
            <person name="Braasch I."/>
            <person name="Desvignes T."/>
            <person name="Postlethwait J."/>
            <person name="Bobe J."/>
            <person name="Wedekind C."/>
            <person name="Guiguen Y."/>
        </authorList>
    </citation>
    <scope>NUCLEOTIDE SEQUENCE [LARGE SCALE GENOMIC DNA]</scope>
    <source>
        <strain evidence="15">Cs_M1</strain>
        <tissue evidence="15">Blood</tissue>
    </source>
</reference>
<dbReference type="PANTHER" id="PTHR12196:SF2">
    <property type="entry name" value="DIPHTHINE--AMMONIA LIGASE"/>
    <property type="match status" value="1"/>
</dbReference>
<name>A0AAN8LFA1_9TELE</name>
<evidence type="ECO:0000259" key="14">
    <source>
        <dbReference type="Pfam" id="PF01902"/>
    </source>
</evidence>
<dbReference type="NCBIfam" id="TIGR00290">
    <property type="entry name" value="MJ0570_dom"/>
    <property type="match status" value="1"/>
</dbReference>